<gene>
    <name evidence="1" type="ORF">DAEQUDRAFT_642006</name>
</gene>
<organism evidence="1 2">
    <name type="scientific">Daedalea quercina L-15889</name>
    <dbReference type="NCBI Taxonomy" id="1314783"/>
    <lineage>
        <taxon>Eukaryota</taxon>
        <taxon>Fungi</taxon>
        <taxon>Dikarya</taxon>
        <taxon>Basidiomycota</taxon>
        <taxon>Agaricomycotina</taxon>
        <taxon>Agaricomycetes</taxon>
        <taxon>Polyporales</taxon>
        <taxon>Fomitopsis</taxon>
    </lineage>
</organism>
<sequence length="64" mass="7686">WKKQDQAVFILAIILNPYIRISAFSCNSPFRQADEITNLAVEAFRRFYRCEPNNEFRRTIVQYL</sequence>
<name>A0A165LL95_9APHY</name>
<protein>
    <submittedName>
        <fullName evidence="1">Uncharacterized protein</fullName>
    </submittedName>
</protein>
<evidence type="ECO:0000313" key="1">
    <source>
        <dbReference type="EMBL" id="KZT64567.1"/>
    </source>
</evidence>
<dbReference type="EMBL" id="KV429124">
    <property type="protein sequence ID" value="KZT64567.1"/>
    <property type="molecule type" value="Genomic_DNA"/>
</dbReference>
<keyword evidence="2" id="KW-1185">Reference proteome</keyword>
<dbReference type="STRING" id="1314783.A0A165LL95"/>
<feature type="non-terminal residue" evidence="1">
    <location>
        <position position="64"/>
    </location>
</feature>
<accession>A0A165LL95</accession>
<dbReference type="AlphaFoldDB" id="A0A165LL95"/>
<evidence type="ECO:0000313" key="2">
    <source>
        <dbReference type="Proteomes" id="UP000076727"/>
    </source>
</evidence>
<feature type="non-terminal residue" evidence="1">
    <location>
        <position position="1"/>
    </location>
</feature>
<proteinExistence type="predicted"/>
<dbReference type="Proteomes" id="UP000076727">
    <property type="component" value="Unassembled WGS sequence"/>
</dbReference>
<reference evidence="1 2" key="1">
    <citation type="journal article" date="2016" name="Mol. Biol. Evol.">
        <title>Comparative Genomics of Early-Diverging Mushroom-Forming Fungi Provides Insights into the Origins of Lignocellulose Decay Capabilities.</title>
        <authorList>
            <person name="Nagy L.G."/>
            <person name="Riley R."/>
            <person name="Tritt A."/>
            <person name="Adam C."/>
            <person name="Daum C."/>
            <person name="Floudas D."/>
            <person name="Sun H."/>
            <person name="Yadav J.S."/>
            <person name="Pangilinan J."/>
            <person name="Larsson K.H."/>
            <person name="Matsuura K."/>
            <person name="Barry K."/>
            <person name="Labutti K."/>
            <person name="Kuo R."/>
            <person name="Ohm R.A."/>
            <person name="Bhattacharya S.S."/>
            <person name="Shirouzu T."/>
            <person name="Yoshinaga Y."/>
            <person name="Martin F.M."/>
            <person name="Grigoriev I.V."/>
            <person name="Hibbett D.S."/>
        </authorList>
    </citation>
    <scope>NUCLEOTIDE SEQUENCE [LARGE SCALE GENOMIC DNA]</scope>
    <source>
        <strain evidence="1 2">L-15889</strain>
    </source>
</reference>
<dbReference type="OrthoDB" id="2423954at2759"/>